<evidence type="ECO:0000313" key="2">
    <source>
        <dbReference type="EMBL" id="KOS43892.1"/>
    </source>
</evidence>
<evidence type="ECO:0000256" key="1">
    <source>
        <dbReference type="SAM" id="Phobius"/>
    </source>
</evidence>
<keyword evidence="1" id="KW-0472">Membrane</keyword>
<accession>A0A0M9WGF2</accession>
<protein>
    <submittedName>
        <fullName evidence="2">Uncharacterized protein</fullName>
    </submittedName>
</protein>
<keyword evidence="3" id="KW-1185">Reference proteome</keyword>
<sequence>MHWSFPLVSQLAEYRPTSPTGAKRGPCTLTLLQPVFPVFFLFSFFLFSFYIFYIFDLTNIILYHSSPEHQNQSQKKCPPHHSLTFPLPLTLCSPLNFPYQLLSRPRGPKIGPDLWIDPSKTGLSQIFLACGR</sequence>
<dbReference type="AlphaFoldDB" id="A0A0M9WGF2"/>
<proteinExistence type="predicted"/>
<name>A0A0M9WGF2_9EURO</name>
<comment type="caution">
    <text evidence="2">The sequence shown here is derived from an EMBL/GenBank/DDBJ whole genome shotgun (WGS) entry which is preliminary data.</text>
</comment>
<gene>
    <name evidence="2" type="ORF">ACN38_g5170</name>
</gene>
<evidence type="ECO:0000313" key="3">
    <source>
        <dbReference type="Proteomes" id="UP000037696"/>
    </source>
</evidence>
<keyword evidence="1" id="KW-0812">Transmembrane</keyword>
<dbReference type="EMBL" id="LHQQ01000071">
    <property type="protein sequence ID" value="KOS43892.1"/>
    <property type="molecule type" value="Genomic_DNA"/>
</dbReference>
<reference evidence="2 3" key="1">
    <citation type="submission" date="2015-08" db="EMBL/GenBank/DDBJ databases">
        <title>Genome sequencing of Penicillium nordicum.</title>
        <authorList>
            <person name="Nguyen H.D."/>
            <person name="Seifert K.A."/>
        </authorList>
    </citation>
    <scope>NUCLEOTIDE SEQUENCE [LARGE SCALE GENOMIC DNA]</scope>
    <source>
        <strain evidence="2 3">DAOMC 185683</strain>
    </source>
</reference>
<dbReference type="Proteomes" id="UP000037696">
    <property type="component" value="Unassembled WGS sequence"/>
</dbReference>
<feature type="transmembrane region" description="Helical" evidence="1">
    <location>
        <begin position="35"/>
        <end position="55"/>
    </location>
</feature>
<keyword evidence="1" id="KW-1133">Transmembrane helix</keyword>
<organism evidence="2 3">
    <name type="scientific">Penicillium nordicum</name>
    <dbReference type="NCBI Taxonomy" id="229535"/>
    <lineage>
        <taxon>Eukaryota</taxon>
        <taxon>Fungi</taxon>
        <taxon>Dikarya</taxon>
        <taxon>Ascomycota</taxon>
        <taxon>Pezizomycotina</taxon>
        <taxon>Eurotiomycetes</taxon>
        <taxon>Eurotiomycetidae</taxon>
        <taxon>Eurotiales</taxon>
        <taxon>Aspergillaceae</taxon>
        <taxon>Penicillium</taxon>
    </lineage>
</organism>